<protein>
    <submittedName>
        <fullName evidence="3">Camp-binding domain-like protein</fullName>
    </submittedName>
</protein>
<gene>
    <name evidence="3" type="ORF">BCR33DRAFT_762415</name>
</gene>
<organism evidence="3 4">
    <name type="scientific">Rhizoclosmatium globosum</name>
    <dbReference type="NCBI Taxonomy" id="329046"/>
    <lineage>
        <taxon>Eukaryota</taxon>
        <taxon>Fungi</taxon>
        <taxon>Fungi incertae sedis</taxon>
        <taxon>Chytridiomycota</taxon>
        <taxon>Chytridiomycota incertae sedis</taxon>
        <taxon>Chytridiomycetes</taxon>
        <taxon>Chytridiales</taxon>
        <taxon>Chytriomycetaceae</taxon>
        <taxon>Rhizoclosmatium</taxon>
    </lineage>
</organism>
<dbReference type="SUPFAM" id="SSF81324">
    <property type="entry name" value="Voltage-gated potassium channels"/>
    <property type="match status" value="1"/>
</dbReference>
<evidence type="ECO:0000259" key="2">
    <source>
        <dbReference type="PROSITE" id="PS50042"/>
    </source>
</evidence>
<dbReference type="Gene3D" id="1.10.287.70">
    <property type="match status" value="1"/>
</dbReference>
<dbReference type="PANTHER" id="PTHR45689:SF5">
    <property type="entry name" value="I[[H]] CHANNEL, ISOFORM E"/>
    <property type="match status" value="1"/>
</dbReference>
<dbReference type="PROSITE" id="PS00889">
    <property type="entry name" value="CNMP_BINDING_2"/>
    <property type="match status" value="2"/>
</dbReference>
<feature type="transmembrane region" description="Helical" evidence="1">
    <location>
        <begin position="234"/>
        <end position="254"/>
    </location>
</feature>
<dbReference type="AlphaFoldDB" id="A0A1Y2CUT6"/>
<feature type="domain" description="Cyclic nucleotide-binding" evidence="2">
    <location>
        <begin position="573"/>
        <end position="667"/>
    </location>
</feature>
<dbReference type="SMART" id="SM00100">
    <property type="entry name" value="cNMP"/>
    <property type="match status" value="2"/>
</dbReference>
<dbReference type="PANTHER" id="PTHR45689">
    <property type="entry name" value="I[[H]] CHANNEL, ISOFORM E"/>
    <property type="match status" value="1"/>
</dbReference>
<dbReference type="PROSITE" id="PS50042">
    <property type="entry name" value="CNMP_BINDING_3"/>
    <property type="match status" value="2"/>
</dbReference>
<evidence type="ECO:0000313" key="3">
    <source>
        <dbReference type="EMBL" id="ORY50801.1"/>
    </source>
</evidence>
<feature type="transmembrane region" description="Helical" evidence="1">
    <location>
        <begin position="448"/>
        <end position="472"/>
    </location>
</feature>
<dbReference type="Gene3D" id="1.10.287.630">
    <property type="entry name" value="Helix hairpin bin"/>
    <property type="match status" value="1"/>
</dbReference>
<keyword evidence="1" id="KW-0472">Membrane</keyword>
<dbReference type="PRINTS" id="PR00103">
    <property type="entry name" value="CAMPKINASE"/>
</dbReference>
<dbReference type="InterPro" id="IPR018490">
    <property type="entry name" value="cNMP-bd_dom_sf"/>
</dbReference>
<evidence type="ECO:0000313" key="4">
    <source>
        <dbReference type="Proteomes" id="UP000193642"/>
    </source>
</evidence>
<dbReference type="SUPFAM" id="SSF51206">
    <property type="entry name" value="cAMP-binding domain-like"/>
    <property type="match status" value="2"/>
</dbReference>
<keyword evidence="1" id="KW-1133">Transmembrane helix</keyword>
<dbReference type="GO" id="GO:0035725">
    <property type="term" value="P:sodium ion transmembrane transport"/>
    <property type="evidence" value="ECO:0007669"/>
    <property type="project" value="TreeGrafter"/>
</dbReference>
<name>A0A1Y2CUT6_9FUNG</name>
<reference evidence="3 4" key="1">
    <citation type="submission" date="2016-07" db="EMBL/GenBank/DDBJ databases">
        <title>Pervasive Adenine N6-methylation of Active Genes in Fungi.</title>
        <authorList>
            <consortium name="DOE Joint Genome Institute"/>
            <person name="Mondo S.J."/>
            <person name="Dannebaum R.O."/>
            <person name="Kuo R.C."/>
            <person name="Labutti K."/>
            <person name="Haridas S."/>
            <person name="Kuo A."/>
            <person name="Salamov A."/>
            <person name="Ahrendt S.R."/>
            <person name="Lipzen A."/>
            <person name="Sullivan W."/>
            <person name="Andreopoulos W.B."/>
            <person name="Clum A."/>
            <person name="Lindquist E."/>
            <person name="Daum C."/>
            <person name="Ramamoorthy G.K."/>
            <person name="Gryganskyi A."/>
            <person name="Culley D."/>
            <person name="Magnuson J.K."/>
            <person name="James T.Y."/>
            <person name="O'Malley M.A."/>
            <person name="Stajich J.E."/>
            <person name="Spatafora J.W."/>
            <person name="Visel A."/>
            <person name="Grigoriev I.V."/>
        </authorList>
    </citation>
    <scope>NUCLEOTIDE SEQUENCE [LARGE SCALE GENOMIC DNA]</scope>
    <source>
        <strain evidence="3 4">JEL800</strain>
    </source>
</reference>
<dbReference type="InterPro" id="IPR051413">
    <property type="entry name" value="K/Na_HCN_channel"/>
</dbReference>
<feature type="transmembrane region" description="Helical" evidence="1">
    <location>
        <begin position="375"/>
        <end position="398"/>
    </location>
</feature>
<dbReference type="Proteomes" id="UP000193642">
    <property type="component" value="Unassembled WGS sequence"/>
</dbReference>
<dbReference type="Gene3D" id="2.60.120.10">
    <property type="entry name" value="Jelly Rolls"/>
    <property type="match status" value="2"/>
</dbReference>
<feature type="domain" description="Cyclic nucleotide-binding" evidence="2">
    <location>
        <begin position="702"/>
        <end position="795"/>
    </location>
</feature>
<dbReference type="Pfam" id="PF00027">
    <property type="entry name" value="cNMP_binding"/>
    <property type="match status" value="2"/>
</dbReference>
<sequence>MTKSLSQSTEKPLIEATQATEQWAIDFSQAVEVTEEKRNSIGQRNSWNLGSGILETLSFGQLPKINPTIRRPSPARRTSNASQVAGFESSKLEVELSFPFISLPRSKNQTKKLSIRSDYSDAAGSRRKLNNEIAAVAVPEIKVVQSSAEIVPHDLSAGPEKPASYEKRDTVTTLTPKKSMGERPSKGAFKKIKHAATATVYTAKGSYASIQVDDNDVSNNDSSFWKYGINPMSFLYALSQVIFSVLHIIKLWIIPFGLAFCVHIPAEYSLFLTAVNLCDTSLEFCTLNQYFVSSQQGRILELKDWQRHYMTHGFILDFLTGLPLDLIPVEGSQYLWGIRLLRLYKLPGIFRTSPIYIQLLKKIQLVLGIGHSGSLIFPLAFLFCVFLHLQACILFLAGRLNGFSNVEIAHIEYKNVWQQYAWALLASVGNTFPLGYKPTEATEQWVVLIFSMIGALLYAVIVGAISSFAVGFDASGRLYKQKLDELREYMRWKDLAPTTRRKVLKYYDLKYRGKYFEEAALLNDMNDSLRMEIAAQNCRDLIAKVKFLRRNENDGRDELFVGKVAAEFIPCYYVTGDTIFTQGQAGTEMYFIVSGSIDVLAQGRHVATLNEGAFFGEVALIGNIPRTATVQAASSCLLYRLTRASFTSILEEFEDVKRTVDEIYRQRMAKVEEEEEARKISVAKSLASKVSFLNRHQNDGKDEEFLEKIGRALVPVFLVAGDCIFSTGDVAEEMYFIKSGTVDVRVKSNIVSTLRDGDFFGELALLTNLPRTATAHATSTSVLYKLTRDSLLKVLDDFQDMRELIERASQA</sequence>
<comment type="caution">
    <text evidence="3">The sequence shown here is derived from an EMBL/GenBank/DDBJ whole genome shotgun (WGS) entry which is preliminary data.</text>
</comment>
<dbReference type="InterPro" id="IPR000595">
    <property type="entry name" value="cNMP-bd_dom"/>
</dbReference>
<keyword evidence="4" id="KW-1185">Reference proteome</keyword>
<dbReference type="EMBL" id="MCGO01000006">
    <property type="protein sequence ID" value="ORY50801.1"/>
    <property type="molecule type" value="Genomic_DNA"/>
</dbReference>
<dbReference type="CDD" id="cd00038">
    <property type="entry name" value="CAP_ED"/>
    <property type="match status" value="2"/>
</dbReference>
<proteinExistence type="predicted"/>
<dbReference type="OrthoDB" id="2152421at2759"/>
<accession>A0A1Y2CUT6</accession>
<dbReference type="GO" id="GO:0098855">
    <property type="term" value="C:HCN channel complex"/>
    <property type="evidence" value="ECO:0007669"/>
    <property type="project" value="TreeGrafter"/>
</dbReference>
<dbReference type="GO" id="GO:0005249">
    <property type="term" value="F:voltage-gated potassium channel activity"/>
    <property type="evidence" value="ECO:0007669"/>
    <property type="project" value="TreeGrafter"/>
</dbReference>
<evidence type="ECO:0000256" key="1">
    <source>
        <dbReference type="SAM" id="Phobius"/>
    </source>
</evidence>
<dbReference type="InterPro" id="IPR014710">
    <property type="entry name" value="RmlC-like_jellyroll"/>
</dbReference>
<dbReference type="GO" id="GO:0003254">
    <property type="term" value="P:regulation of membrane depolarization"/>
    <property type="evidence" value="ECO:0007669"/>
    <property type="project" value="TreeGrafter"/>
</dbReference>
<dbReference type="InterPro" id="IPR018488">
    <property type="entry name" value="cNMP-bd_CS"/>
</dbReference>
<keyword evidence="1" id="KW-0812">Transmembrane</keyword>